<dbReference type="AlphaFoldDB" id="A0A9D1EDI7"/>
<dbReference type="InterPro" id="IPR050736">
    <property type="entry name" value="Sensor_HK_Regulatory"/>
</dbReference>
<keyword evidence="5 9" id="KW-0418">Kinase</keyword>
<accession>A0A9D1EDI7</accession>
<keyword evidence="6" id="KW-0902">Two-component regulatory system</keyword>
<dbReference type="SUPFAM" id="SSF55874">
    <property type="entry name" value="ATPase domain of HSP90 chaperone/DNA topoisomerase II/histidine kinase"/>
    <property type="match status" value="1"/>
</dbReference>
<dbReference type="GO" id="GO:0000155">
    <property type="term" value="F:phosphorelay sensor kinase activity"/>
    <property type="evidence" value="ECO:0007669"/>
    <property type="project" value="InterPro"/>
</dbReference>
<dbReference type="EC" id="2.7.13.3" evidence="2"/>
<evidence type="ECO:0000256" key="4">
    <source>
        <dbReference type="ARBA" id="ARBA00022679"/>
    </source>
</evidence>
<reference evidence="9" key="2">
    <citation type="journal article" date="2021" name="PeerJ">
        <title>Extensive microbial diversity within the chicken gut microbiome revealed by metagenomics and culture.</title>
        <authorList>
            <person name="Gilroy R."/>
            <person name="Ravi A."/>
            <person name="Getino M."/>
            <person name="Pursley I."/>
            <person name="Horton D.L."/>
            <person name="Alikhan N.F."/>
            <person name="Baker D."/>
            <person name="Gharbi K."/>
            <person name="Hall N."/>
            <person name="Watson M."/>
            <person name="Adriaenssens E.M."/>
            <person name="Foster-Nyarko E."/>
            <person name="Jarju S."/>
            <person name="Secka A."/>
            <person name="Antonio M."/>
            <person name="Oren A."/>
            <person name="Chaudhuri R.R."/>
            <person name="La Ragione R."/>
            <person name="Hildebrand F."/>
            <person name="Pallen M.J."/>
        </authorList>
    </citation>
    <scope>NUCLEOTIDE SEQUENCE</scope>
    <source>
        <strain evidence="9">ChiW13-3771</strain>
    </source>
</reference>
<evidence type="ECO:0000313" key="9">
    <source>
        <dbReference type="EMBL" id="HIR88372.1"/>
    </source>
</evidence>
<evidence type="ECO:0000259" key="8">
    <source>
        <dbReference type="PROSITE" id="PS50109"/>
    </source>
</evidence>
<dbReference type="EMBL" id="DVHN01000059">
    <property type="protein sequence ID" value="HIR88372.1"/>
    <property type="molecule type" value="Genomic_DNA"/>
</dbReference>
<dbReference type="SUPFAM" id="SSF47384">
    <property type="entry name" value="Homodimeric domain of signal transducing histidine kinase"/>
    <property type="match status" value="1"/>
</dbReference>
<organism evidence="9 10">
    <name type="scientific">Candidatus Fimimorpha faecalis</name>
    <dbReference type="NCBI Taxonomy" id="2840824"/>
    <lineage>
        <taxon>Bacteria</taxon>
        <taxon>Bacillati</taxon>
        <taxon>Bacillota</taxon>
        <taxon>Clostridia</taxon>
        <taxon>Eubacteriales</taxon>
        <taxon>Candidatus Fimimorpha</taxon>
    </lineage>
</organism>
<dbReference type="SMART" id="SM00387">
    <property type="entry name" value="HATPase_c"/>
    <property type="match status" value="1"/>
</dbReference>
<feature type="domain" description="Histidine kinase" evidence="8">
    <location>
        <begin position="37"/>
        <end position="243"/>
    </location>
</feature>
<dbReference type="PRINTS" id="PR00344">
    <property type="entry name" value="BCTRLSENSOR"/>
</dbReference>
<protein>
    <recommendedName>
        <fullName evidence="2">histidine kinase</fullName>
        <ecNumber evidence="2">2.7.13.3</ecNumber>
    </recommendedName>
</protein>
<feature type="coiled-coil region" evidence="7">
    <location>
        <begin position="3"/>
        <end position="30"/>
    </location>
</feature>
<evidence type="ECO:0000256" key="1">
    <source>
        <dbReference type="ARBA" id="ARBA00000085"/>
    </source>
</evidence>
<dbReference type="Gene3D" id="1.10.287.130">
    <property type="match status" value="1"/>
</dbReference>
<evidence type="ECO:0000313" key="10">
    <source>
        <dbReference type="Proteomes" id="UP000824201"/>
    </source>
</evidence>
<sequence>MWLDDLSLRVQELKQENPNAAEIISEMEENQTIFLSHISHELRNVLTLMNSSLQFLETSHPEIMMYKYWREVKKDCSYMLSFVNQMNDYNNSIRLDCQKVDLYKLLRDTYQACLPLTENTEKILTFRCQSDIPAIYADKTKLYEAFLNLIKNALEAIDEKGIVNVTLTTDEKTIRISVEDDGCGIETEKLVHIFEPFVTYKPGGTGLGLPVVRRIIDAHGGHITVYSAVGKGTTMTITLPKTLPVEN</sequence>
<dbReference type="InterPro" id="IPR003594">
    <property type="entry name" value="HATPase_dom"/>
</dbReference>
<proteinExistence type="predicted"/>
<dbReference type="InterPro" id="IPR036097">
    <property type="entry name" value="HisK_dim/P_sf"/>
</dbReference>
<comment type="caution">
    <text evidence="9">The sequence shown here is derived from an EMBL/GenBank/DDBJ whole genome shotgun (WGS) entry which is preliminary data.</text>
</comment>
<dbReference type="InterPro" id="IPR004358">
    <property type="entry name" value="Sig_transdc_His_kin-like_C"/>
</dbReference>
<dbReference type="Gene3D" id="3.30.565.10">
    <property type="entry name" value="Histidine kinase-like ATPase, C-terminal domain"/>
    <property type="match status" value="1"/>
</dbReference>
<dbReference type="InterPro" id="IPR003661">
    <property type="entry name" value="HisK_dim/P_dom"/>
</dbReference>
<evidence type="ECO:0000256" key="5">
    <source>
        <dbReference type="ARBA" id="ARBA00022777"/>
    </source>
</evidence>
<evidence type="ECO:0000256" key="7">
    <source>
        <dbReference type="SAM" id="Coils"/>
    </source>
</evidence>
<evidence type="ECO:0000256" key="3">
    <source>
        <dbReference type="ARBA" id="ARBA00022553"/>
    </source>
</evidence>
<dbReference type="InterPro" id="IPR036890">
    <property type="entry name" value="HATPase_C_sf"/>
</dbReference>
<name>A0A9D1EDI7_9FIRM</name>
<dbReference type="PANTHER" id="PTHR43711">
    <property type="entry name" value="TWO-COMPONENT HISTIDINE KINASE"/>
    <property type="match status" value="1"/>
</dbReference>
<dbReference type="CDD" id="cd00075">
    <property type="entry name" value="HATPase"/>
    <property type="match status" value="1"/>
</dbReference>
<dbReference type="CDD" id="cd00082">
    <property type="entry name" value="HisKA"/>
    <property type="match status" value="1"/>
</dbReference>
<keyword evidence="7" id="KW-0175">Coiled coil</keyword>
<comment type="catalytic activity">
    <reaction evidence="1">
        <text>ATP + protein L-histidine = ADP + protein N-phospho-L-histidine.</text>
        <dbReference type="EC" id="2.7.13.3"/>
    </reaction>
</comment>
<keyword evidence="4" id="KW-0808">Transferase</keyword>
<dbReference type="InterPro" id="IPR005467">
    <property type="entry name" value="His_kinase_dom"/>
</dbReference>
<dbReference type="PANTHER" id="PTHR43711:SF31">
    <property type="entry name" value="HISTIDINE KINASE"/>
    <property type="match status" value="1"/>
</dbReference>
<keyword evidence="3" id="KW-0597">Phosphoprotein</keyword>
<dbReference type="PROSITE" id="PS50109">
    <property type="entry name" value="HIS_KIN"/>
    <property type="match status" value="1"/>
</dbReference>
<evidence type="ECO:0000256" key="2">
    <source>
        <dbReference type="ARBA" id="ARBA00012438"/>
    </source>
</evidence>
<reference evidence="9" key="1">
    <citation type="submission" date="2020-10" db="EMBL/GenBank/DDBJ databases">
        <authorList>
            <person name="Gilroy R."/>
        </authorList>
    </citation>
    <scope>NUCLEOTIDE SEQUENCE</scope>
    <source>
        <strain evidence="9">ChiW13-3771</strain>
    </source>
</reference>
<dbReference type="Pfam" id="PF02518">
    <property type="entry name" value="HATPase_c"/>
    <property type="match status" value="1"/>
</dbReference>
<evidence type="ECO:0000256" key="6">
    <source>
        <dbReference type="ARBA" id="ARBA00023012"/>
    </source>
</evidence>
<dbReference type="Proteomes" id="UP000824201">
    <property type="component" value="Unassembled WGS sequence"/>
</dbReference>
<gene>
    <name evidence="9" type="ORF">IAC96_05415</name>
</gene>